<dbReference type="AlphaFoldDB" id="A3ZVT7"/>
<reference evidence="1 2" key="1">
    <citation type="submission" date="2006-02" db="EMBL/GenBank/DDBJ databases">
        <authorList>
            <person name="Amann R."/>
            <person name="Ferriera S."/>
            <person name="Johnson J."/>
            <person name="Kravitz S."/>
            <person name="Halpern A."/>
            <person name="Remington K."/>
            <person name="Beeson K."/>
            <person name="Tran B."/>
            <person name="Rogers Y.-H."/>
            <person name="Friedman R."/>
            <person name="Venter J.C."/>
        </authorList>
    </citation>
    <scope>NUCLEOTIDE SEQUENCE [LARGE SCALE GENOMIC DNA]</scope>
    <source>
        <strain evidence="1 2">DSM 3645</strain>
    </source>
</reference>
<accession>A3ZVT7</accession>
<name>A3ZVT7_9BACT</name>
<gene>
    <name evidence="1" type="ORF">DSM3645_03118</name>
</gene>
<organism evidence="1 2">
    <name type="scientific">Blastopirellula marina DSM 3645</name>
    <dbReference type="NCBI Taxonomy" id="314230"/>
    <lineage>
        <taxon>Bacteria</taxon>
        <taxon>Pseudomonadati</taxon>
        <taxon>Planctomycetota</taxon>
        <taxon>Planctomycetia</taxon>
        <taxon>Pirellulales</taxon>
        <taxon>Pirellulaceae</taxon>
        <taxon>Blastopirellula</taxon>
    </lineage>
</organism>
<dbReference type="Proteomes" id="UP000004358">
    <property type="component" value="Unassembled WGS sequence"/>
</dbReference>
<sequence length="21" mass="2431">MALCISITFHFQKSFGGCFHR</sequence>
<evidence type="ECO:0000313" key="2">
    <source>
        <dbReference type="Proteomes" id="UP000004358"/>
    </source>
</evidence>
<dbReference type="HOGENOM" id="CLU_3426408_0_0_0"/>
<comment type="caution">
    <text evidence="1">The sequence shown here is derived from an EMBL/GenBank/DDBJ whole genome shotgun (WGS) entry which is preliminary data.</text>
</comment>
<protein>
    <submittedName>
        <fullName evidence="1">Uncharacterized protein</fullName>
    </submittedName>
</protein>
<proteinExistence type="predicted"/>
<dbReference type="EMBL" id="AANZ01000014">
    <property type="protein sequence ID" value="EAQ79433.1"/>
    <property type="molecule type" value="Genomic_DNA"/>
</dbReference>
<evidence type="ECO:0000313" key="1">
    <source>
        <dbReference type="EMBL" id="EAQ79433.1"/>
    </source>
</evidence>